<keyword evidence="3" id="KW-1185">Reference proteome</keyword>
<comment type="caution">
    <text evidence="2">The sequence shown here is derived from an EMBL/GenBank/DDBJ whole genome shotgun (WGS) entry which is preliminary data.</text>
</comment>
<gene>
    <name evidence="2" type="ORF">JFN88_22425</name>
</gene>
<dbReference type="CDD" id="cd21809">
    <property type="entry name" value="ABC-2_lan_permease-like"/>
    <property type="match status" value="1"/>
</dbReference>
<organism evidence="2 3">
    <name type="scientific">Paenibacillus roseus</name>
    <dbReference type="NCBI Taxonomy" id="2798579"/>
    <lineage>
        <taxon>Bacteria</taxon>
        <taxon>Bacillati</taxon>
        <taxon>Bacillota</taxon>
        <taxon>Bacilli</taxon>
        <taxon>Bacillales</taxon>
        <taxon>Paenibacillaceae</taxon>
        <taxon>Paenibacillus</taxon>
    </lineage>
</organism>
<feature type="transmembrane region" description="Helical" evidence="1">
    <location>
        <begin position="54"/>
        <end position="78"/>
    </location>
</feature>
<evidence type="ECO:0000313" key="2">
    <source>
        <dbReference type="EMBL" id="MBJ6363976.1"/>
    </source>
</evidence>
<dbReference type="Pfam" id="PF12730">
    <property type="entry name" value="ABC2_membrane_4"/>
    <property type="match status" value="1"/>
</dbReference>
<evidence type="ECO:0000256" key="1">
    <source>
        <dbReference type="SAM" id="Phobius"/>
    </source>
</evidence>
<feature type="transmembrane region" description="Helical" evidence="1">
    <location>
        <begin position="220"/>
        <end position="239"/>
    </location>
</feature>
<dbReference type="AlphaFoldDB" id="A0A934J3A4"/>
<keyword evidence="1" id="KW-1133">Transmembrane helix</keyword>
<feature type="transmembrane region" description="Helical" evidence="1">
    <location>
        <begin position="99"/>
        <end position="124"/>
    </location>
</feature>
<dbReference type="EMBL" id="JAELUP010000113">
    <property type="protein sequence ID" value="MBJ6363976.1"/>
    <property type="molecule type" value="Genomic_DNA"/>
</dbReference>
<proteinExistence type="predicted"/>
<reference evidence="2" key="1">
    <citation type="submission" date="2020-12" db="EMBL/GenBank/DDBJ databases">
        <authorList>
            <person name="Huq M.A."/>
        </authorList>
    </citation>
    <scope>NUCLEOTIDE SEQUENCE</scope>
    <source>
        <strain evidence="2">MAHUQ-46</strain>
    </source>
</reference>
<accession>A0A934J3A4</accession>
<protein>
    <submittedName>
        <fullName evidence="2">ABC transporter permease</fullName>
    </submittedName>
</protein>
<keyword evidence="1" id="KW-0812">Transmembrane</keyword>
<evidence type="ECO:0000313" key="3">
    <source>
        <dbReference type="Proteomes" id="UP000640274"/>
    </source>
</evidence>
<dbReference type="Proteomes" id="UP000640274">
    <property type="component" value="Unassembled WGS sequence"/>
</dbReference>
<sequence>MWGKMVPIIRSEWLKLRRSKVWLLLFFSPLLAGLIGATASMTPDVDPWVFLQATVFYTHALLFLPLLTGVFSAFVCRYEHIHGGWKQLLAMPVHRSGVYLVKLLAVMGLLAVVQLLTVVSLLAAGMIEGVETPFPWGAVLLHVAAGWAACLPLAALQLAVSTAWASFAAPLSVNVIFTLPNMLVANSNDYGPFYPWAQPVLAMLPDRLGAGTFLVPTDTLLAVVLGSFAVFLAGGLLYFTRRTI</sequence>
<name>A0A934J3A4_9BACL</name>
<feature type="transmembrane region" description="Helical" evidence="1">
    <location>
        <begin position="136"/>
        <end position="156"/>
    </location>
</feature>
<feature type="transmembrane region" description="Helical" evidence="1">
    <location>
        <begin position="21"/>
        <end position="42"/>
    </location>
</feature>
<keyword evidence="1" id="KW-0472">Membrane</keyword>
<feature type="transmembrane region" description="Helical" evidence="1">
    <location>
        <begin position="163"/>
        <end position="184"/>
    </location>
</feature>